<dbReference type="KEGG" id="mtr:11414904"/>
<keyword evidence="2 3" id="KW-0812">Transmembrane</keyword>
<evidence type="ECO:0000313" key="4">
    <source>
        <dbReference type="EMBL" id="RHN61316.1"/>
    </source>
</evidence>
<evidence type="ECO:0000256" key="1">
    <source>
        <dbReference type="SAM" id="MobiDB-lite"/>
    </source>
</evidence>
<dbReference type="PANTHER" id="PTHR33640:SF32">
    <property type="entry name" value="PROTEIN, PUTATIVE-RELATED"/>
    <property type="match status" value="1"/>
</dbReference>
<gene>
    <name evidence="5" type="primary">11414904</name>
    <name evidence="3" type="ordered locus">MTR_4g070660</name>
    <name evidence="4" type="ORF">MtrunA17_Chr4g0035301</name>
</gene>
<keyword evidence="6" id="KW-1185">Reference proteome</keyword>
<proteinExistence type="predicted"/>
<evidence type="ECO:0000313" key="3">
    <source>
        <dbReference type="EMBL" id="AES89161.1"/>
    </source>
</evidence>
<feature type="transmembrane region" description="Helical" evidence="2">
    <location>
        <begin position="66"/>
        <end position="85"/>
    </location>
</feature>
<evidence type="ECO:0000256" key="2">
    <source>
        <dbReference type="SAM" id="Phobius"/>
    </source>
</evidence>
<dbReference type="OMA" id="GYRRCET"/>
<dbReference type="Proteomes" id="UP000002051">
    <property type="component" value="Chromosome 4"/>
</dbReference>
<feature type="compositionally biased region" description="Basic and acidic residues" evidence="1">
    <location>
        <begin position="174"/>
        <end position="194"/>
    </location>
</feature>
<reference evidence="5" key="3">
    <citation type="submission" date="2015-04" db="UniProtKB">
        <authorList>
            <consortium name="EnsemblPlants"/>
        </authorList>
    </citation>
    <scope>IDENTIFICATION</scope>
    <source>
        <strain evidence="5">cv. Jemalong A17</strain>
    </source>
</reference>
<reference evidence="3 6" key="2">
    <citation type="journal article" date="2014" name="BMC Genomics">
        <title>An improved genome release (version Mt4.0) for the model legume Medicago truncatula.</title>
        <authorList>
            <person name="Tang H."/>
            <person name="Krishnakumar V."/>
            <person name="Bidwell S."/>
            <person name="Rosen B."/>
            <person name="Chan A."/>
            <person name="Zhou S."/>
            <person name="Gentzbittel L."/>
            <person name="Childs K.L."/>
            <person name="Yandell M."/>
            <person name="Gundlach H."/>
            <person name="Mayer K.F."/>
            <person name="Schwartz D.C."/>
            <person name="Town C.D."/>
        </authorList>
    </citation>
    <scope>GENOME REANNOTATION</scope>
    <source>
        <strain evidence="5 6">cv. Jemalong A17</strain>
    </source>
</reference>
<reference evidence="3 6" key="1">
    <citation type="journal article" date="2011" name="Nature">
        <title>The Medicago genome provides insight into the evolution of rhizobial symbioses.</title>
        <authorList>
            <person name="Young N.D."/>
            <person name="Debelle F."/>
            <person name="Oldroyd G.E."/>
            <person name="Geurts R."/>
            <person name="Cannon S.B."/>
            <person name="Udvardi M.K."/>
            <person name="Benedito V.A."/>
            <person name="Mayer K.F."/>
            <person name="Gouzy J."/>
            <person name="Schoof H."/>
            <person name="Van de Peer Y."/>
            <person name="Proost S."/>
            <person name="Cook D.R."/>
            <person name="Meyers B.C."/>
            <person name="Spannagl M."/>
            <person name="Cheung F."/>
            <person name="De Mita S."/>
            <person name="Krishnakumar V."/>
            <person name="Gundlach H."/>
            <person name="Zhou S."/>
            <person name="Mudge J."/>
            <person name="Bharti A.K."/>
            <person name="Murray J.D."/>
            <person name="Naoumkina M.A."/>
            <person name="Rosen B."/>
            <person name="Silverstein K.A."/>
            <person name="Tang H."/>
            <person name="Rombauts S."/>
            <person name="Zhao P.X."/>
            <person name="Zhou P."/>
            <person name="Barbe V."/>
            <person name="Bardou P."/>
            <person name="Bechner M."/>
            <person name="Bellec A."/>
            <person name="Berger A."/>
            <person name="Berges H."/>
            <person name="Bidwell S."/>
            <person name="Bisseling T."/>
            <person name="Choisne N."/>
            <person name="Couloux A."/>
            <person name="Denny R."/>
            <person name="Deshpande S."/>
            <person name="Dai X."/>
            <person name="Doyle J.J."/>
            <person name="Dudez A.M."/>
            <person name="Farmer A.D."/>
            <person name="Fouteau S."/>
            <person name="Franken C."/>
            <person name="Gibelin C."/>
            <person name="Gish J."/>
            <person name="Goldstein S."/>
            <person name="Gonzalez A.J."/>
            <person name="Green P.J."/>
            <person name="Hallab A."/>
            <person name="Hartog M."/>
            <person name="Hua A."/>
            <person name="Humphray S.J."/>
            <person name="Jeong D.H."/>
            <person name="Jing Y."/>
            <person name="Jocker A."/>
            <person name="Kenton S.M."/>
            <person name="Kim D.J."/>
            <person name="Klee K."/>
            <person name="Lai H."/>
            <person name="Lang C."/>
            <person name="Lin S."/>
            <person name="Macmil S.L."/>
            <person name="Magdelenat G."/>
            <person name="Matthews L."/>
            <person name="McCorrison J."/>
            <person name="Monaghan E.L."/>
            <person name="Mun J.H."/>
            <person name="Najar F.Z."/>
            <person name="Nicholson C."/>
            <person name="Noirot C."/>
            <person name="O'Bleness M."/>
            <person name="Paule C.R."/>
            <person name="Poulain J."/>
            <person name="Prion F."/>
            <person name="Qin B."/>
            <person name="Qu C."/>
            <person name="Retzel E.F."/>
            <person name="Riddle C."/>
            <person name="Sallet E."/>
            <person name="Samain S."/>
            <person name="Samson N."/>
            <person name="Sanders I."/>
            <person name="Saurat O."/>
            <person name="Scarpelli C."/>
            <person name="Schiex T."/>
            <person name="Segurens B."/>
            <person name="Severin A.J."/>
            <person name="Sherrier D.J."/>
            <person name="Shi R."/>
            <person name="Sims S."/>
            <person name="Singer S.R."/>
            <person name="Sinharoy S."/>
            <person name="Sterck L."/>
            <person name="Viollet A."/>
            <person name="Wang B.B."/>
            <person name="Wang K."/>
            <person name="Wang M."/>
            <person name="Wang X."/>
            <person name="Warfsmann J."/>
            <person name="Weissenbach J."/>
            <person name="White D.D."/>
            <person name="White J.D."/>
            <person name="Wiley G.B."/>
            <person name="Wincker P."/>
            <person name="Xing Y."/>
            <person name="Yang L."/>
            <person name="Yao Z."/>
            <person name="Ying F."/>
            <person name="Zhai J."/>
            <person name="Zhou L."/>
            <person name="Zuber A."/>
            <person name="Denarie J."/>
            <person name="Dixon R.A."/>
            <person name="May G.D."/>
            <person name="Schwartz D.C."/>
            <person name="Rogers J."/>
            <person name="Quetier F."/>
            <person name="Town C.D."/>
            <person name="Roe B.A."/>
        </authorList>
    </citation>
    <scope>NUCLEOTIDE SEQUENCE [LARGE SCALE GENOMIC DNA]</scope>
    <source>
        <strain evidence="3">A17</strain>
        <strain evidence="5 6">cv. Jemalong A17</strain>
    </source>
</reference>
<accession>G7JHF1</accession>
<dbReference type="HOGENOM" id="CLU_089127_0_0_1"/>
<keyword evidence="2" id="KW-0472">Membrane</keyword>
<dbReference type="eggNOG" id="ENOG502S0WV">
    <property type="taxonomic scope" value="Eukaryota"/>
</dbReference>
<dbReference type="EMBL" id="CM001220">
    <property type="protein sequence ID" value="AES89161.1"/>
    <property type="molecule type" value="Genomic_DNA"/>
</dbReference>
<sequence length="225" mass="26178">MESFSFNLQAEKANAILKHHKLQRATTLLRLVEVCVVLVLISRLSMKLPIVVRNSSEYLKDISVFINSHYFVFVIGNIIIITLFAQGNGKNIPKEQEHDDIYEKLAGKSIKHEEKERMIKYDSTKEGASIENKRIDDVEEKMKTKTELKKGYCYRRCETEILKKRRRVLQRCESENSGRKKIEAAPAASEEKMVRISYPEDEMSNEEFRRTVEAFIAKQQRGFEG</sequence>
<dbReference type="AlphaFoldDB" id="G7JHF1"/>
<reference evidence="4" key="4">
    <citation type="journal article" date="2018" name="Nat. Plants">
        <title>Whole-genome landscape of Medicago truncatula symbiotic genes.</title>
        <authorList>
            <person name="Pecrix Y."/>
            <person name="Gamas P."/>
            <person name="Carrere S."/>
        </authorList>
    </citation>
    <scope>NUCLEOTIDE SEQUENCE</scope>
    <source>
        <tissue evidence="4">Leaves</tissue>
    </source>
</reference>
<feature type="region of interest" description="Disordered" evidence="1">
    <location>
        <begin position="174"/>
        <end position="197"/>
    </location>
</feature>
<dbReference type="EnsemblPlants" id="AES89161">
    <property type="protein sequence ID" value="AES89161"/>
    <property type="gene ID" value="MTR_4g070660"/>
</dbReference>
<dbReference type="EMBL" id="PSQE01000004">
    <property type="protein sequence ID" value="RHN61316.1"/>
    <property type="molecule type" value="Genomic_DNA"/>
</dbReference>
<dbReference type="Proteomes" id="UP000265566">
    <property type="component" value="Chromosome 4"/>
</dbReference>
<feature type="transmembrane region" description="Helical" evidence="2">
    <location>
        <begin position="28"/>
        <end position="46"/>
    </location>
</feature>
<name>G7JHF1_MEDTR</name>
<protein>
    <submittedName>
        <fullName evidence="3">Transmembrane protein, putative</fullName>
    </submittedName>
</protein>
<dbReference type="PANTHER" id="PTHR33640">
    <property type="entry name" value="TRANSMEMBRANE PROTEIN"/>
    <property type="match status" value="1"/>
</dbReference>
<dbReference type="OrthoDB" id="1095087at2759"/>
<evidence type="ECO:0000313" key="6">
    <source>
        <dbReference type="Proteomes" id="UP000002051"/>
    </source>
</evidence>
<dbReference type="STRING" id="3880.G7JHF1"/>
<organism evidence="3 6">
    <name type="scientific">Medicago truncatula</name>
    <name type="common">Barrel medic</name>
    <name type="synonym">Medicago tribuloides</name>
    <dbReference type="NCBI Taxonomy" id="3880"/>
    <lineage>
        <taxon>Eukaryota</taxon>
        <taxon>Viridiplantae</taxon>
        <taxon>Streptophyta</taxon>
        <taxon>Embryophyta</taxon>
        <taxon>Tracheophyta</taxon>
        <taxon>Spermatophyta</taxon>
        <taxon>Magnoliopsida</taxon>
        <taxon>eudicotyledons</taxon>
        <taxon>Gunneridae</taxon>
        <taxon>Pentapetalae</taxon>
        <taxon>rosids</taxon>
        <taxon>fabids</taxon>
        <taxon>Fabales</taxon>
        <taxon>Fabaceae</taxon>
        <taxon>Papilionoideae</taxon>
        <taxon>50 kb inversion clade</taxon>
        <taxon>NPAAA clade</taxon>
        <taxon>Hologalegina</taxon>
        <taxon>IRL clade</taxon>
        <taxon>Trifolieae</taxon>
        <taxon>Medicago</taxon>
    </lineage>
</organism>
<evidence type="ECO:0000313" key="5">
    <source>
        <dbReference type="EnsemblPlants" id="AES89161"/>
    </source>
</evidence>
<keyword evidence="2" id="KW-1133">Transmembrane helix</keyword>
<dbReference type="PaxDb" id="3880-AES89161"/>
<dbReference type="Gramene" id="rna23767">
    <property type="protein sequence ID" value="RHN61316.1"/>
    <property type="gene ID" value="gene23767"/>
</dbReference>